<keyword evidence="2 3" id="KW-0812">Transmembrane</keyword>
<protein>
    <submittedName>
        <fullName evidence="3">Transmembrane protein, putative</fullName>
    </submittedName>
</protein>
<accession>I7MI47</accession>
<dbReference type="AlphaFoldDB" id="I7MI47"/>
<feature type="compositionally biased region" description="Acidic residues" evidence="1">
    <location>
        <begin position="278"/>
        <end position="296"/>
    </location>
</feature>
<keyword evidence="2" id="KW-0472">Membrane</keyword>
<dbReference type="InParanoid" id="I7MI47"/>
<sequence>MFKQLLNLICILLTMVSTKLVYCYTCLISFIVMLVNIIFPSLTKKYNSKSASLDQDELEILKQQISSSFTKVQSSDTFPVSMDSSFNSHVALDVIESQNQRYQDYIKFKQQMKKKQNKNGQLSQLILSTSTNMSDNQYLNVNNSYRNEASVIESTNVLLPSTDGAACESENKFYVANSQVIQDFKNTFQNKCYLDNSNDNKCLAESKKENYLGQISIDCNCQDLECEAKSTKKQVHQRNPIKNYTSYYLTNLNRKYNSKLNAKSEIENNYVDEKASQDDQDFEEELEVEEEEDISTEDSSANNSEDEDTSNQQKDQENSEKVEDQDQLQEFKEQTLHQGGDRDIKQNYLMNQQVIMKPQPQASPFQPKISKMRSTDQNIEQLNQQVIQTQLHNYFNLDFLQIKKVKIDSNFNFHEQLETICSRKRCPCLKFKRRFQRVRSVLANKTKLPTILENFAY</sequence>
<dbReference type="KEGG" id="tet:TTHERM_00143780"/>
<dbReference type="RefSeq" id="XP_001011117.1">
    <property type="nucleotide sequence ID" value="XM_001011117.1"/>
</dbReference>
<feature type="region of interest" description="Disordered" evidence="1">
    <location>
        <begin position="269"/>
        <end position="327"/>
    </location>
</feature>
<reference evidence="4" key="1">
    <citation type="journal article" date="2006" name="PLoS Biol.">
        <title>Macronuclear genome sequence of the ciliate Tetrahymena thermophila, a model eukaryote.</title>
        <authorList>
            <person name="Eisen J.A."/>
            <person name="Coyne R.S."/>
            <person name="Wu M."/>
            <person name="Wu D."/>
            <person name="Thiagarajan M."/>
            <person name="Wortman J.R."/>
            <person name="Badger J.H."/>
            <person name="Ren Q."/>
            <person name="Amedeo P."/>
            <person name="Jones K.M."/>
            <person name="Tallon L.J."/>
            <person name="Delcher A.L."/>
            <person name="Salzberg S.L."/>
            <person name="Silva J.C."/>
            <person name="Haas B.J."/>
            <person name="Majoros W.H."/>
            <person name="Farzad M."/>
            <person name="Carlton J.M."/>
            <person name="Smith R.K. Jr."/>
            <person name="Garg J."/>
            <person name="Pearlman R.E."/>
            <person name="Karrer K.M."/>
            <person name="Sun L."/>
            <person name="Manning G."/>
            <person name="Elde N.C."/>
            <person name="Turkewitz A.P."/>
            <person name="Asai D.J."/>
            <person name="Wilkes D.E."/>
            <person name="Wang Y."/>
            <person name="Cai H."/>
            <person name="Collins K."/>
            <person name="Stewart B.A."/>
            <person name="Lee S.R."/>
            <person name="Wilamowska K."/>
            <person name="Weinberg Z."/>
            <person name="Ruzzo W.L."/>
            <person name="Wloga D."/>
            <person name="Gaertig J."/>
            <person name="Frankel J."/>
            <person name="Tsao C.-C."/>
            <person name="Gorovsky M.A."/>
            <person name="Keeling P.J."/>
            <person name="Waller R.F."/>
            <person name="Patron N.J."/>
            <person name="Cherry J.M."/>
            <person name="Stover N.A."/>
            <person name="Krieger C.J."/>
            <person name="del Toro C."/>
            <person name="Ryder H.F."/>
            <person name="Williamson S.C."/>
            <person name="Barbeau R.A."/>
            <person name="Hamilton E.P."/>
            <person name="Orias E."/>
        </authorList>
    </citation>
    <scope>NUCLEOTIDE SEQUENCE [LARGE SCALE GENOMIC DNA]</scope>
    <source>
        <strain evidence="4">SB210</strain>
    </source>
</reference>
<keyword evidence="2" id="KW-1133">Transmembrane helix</keyword>
<dbReference type="Proteomes" id="UP000009168">
    <property type="component" value="Unassembled WGS sequence"/>
</dbReference>
<feature type="transmembrane region" description="Helical" evidence="2">
    <location>
        <begin position="21"/>
        <end position="39"/>
    </location>
</feature>
<dbReference type="GeneID" id="7827541"/>
<evidence type="ECO:0000256" key="1">
    <source>
        <dbReference type="SAM" id="MobiDB-lite"/>
    </source>
</evidence>
<name>I7MI47_TETTS</name>
<evidence type="ECO:0000313" key="4">
    <source>
        <dbReference type="Proteomes" id="UP000009168"/>
    </source>
</evidence>
<keyword evidence="4" id="KW-1185">Reference proteome</keyword>
<organism evidence="3 4">
    <name type="scientific">Tetrahymena thermophila (strain SB210)</name>
    <dbReference type="NCBI Taxonomy" id="312017"/>
    <lineage>
        <taxon>Eukaryota</taxon>
        <taxon>Sar</taxon>
        <taxon>Alveolata</taxon>
        <taxon>Ciliophora</taxon>
        <taxon>Intramacronucleata</taxon>
        <taxon>Oligohymenophorea</taxon>
        <taxon>Hymenostomatida</taxon>
        <taxon>Tetrahymenina</taxon>
        <taxon>Tetrahymenidae</taxon>
        <taxon>Tetrahymena</taxon>
    </lineage>
</organism>
<dbReference type="HOGENOM" id="CLU_599220_0_0_1"/>
<evidence type="ECO:0000256" key="2">
    <source>
        <dbReference type="SAM" id="Phobius"/>
    </source>
</evidence>
<evidence type="ECO:0000313" key="3">
    <source>
        <dbReference type="EMBL" id="EAR90872.1"/>
    </source>
</evidence>
<dbReference type="EMBL" id="GG662793">
    <property type="protein sequence ID" value="EAR90872.1"/>
    <property type="molecule type" value="Genomic_DNA"/>
</dbReference>
<feature type="compositionally biased region" description="Basic and acidic residues" evidence="1">
    <location>
        <begin position="314"/>
        <end position="327"/>
    </location>
</feature>
<proteinExistence type="predicted"/>
<gene>
    <name evidence="3" type="ORF">TTHERM_00143780</name>
</gene>